<proteinExistence type="predicted"/>
<organism evidence="1 2">
    <name type="scientific">Aspergillus keveii</name>
    <dbReference type="NCBI Taxonomy" id="714993"/>
    <lineage>
        <taxon>Eukaryota</taxon>
        <taxon>Fungi</taxon>
        <taxon>Dikarya</taxon>
        <taxon>Ascomycota</taxon>
        <taxon>Pezizomycotina</taxon>
        <taxon>Eurotiomycetes</taxon>
        <taxon>Eurotiomycetidae</taxon>
        <taxon>Eurotiales</taxon>
        <taxon>Aspergillaceae</taxon>
        <taxon>Aspergillus</taxon>
        <taxon>Aspergillus subgen. Nidulantes</taxon>
    </lineage>
</organism>
<reference evidence="1 2" key="1">
    <citation type="submission" date="2024-07" db="EMBL/GenBank/DDBJ databases">
        <title>Section-level genome sequencing and comparative genomics of Aspergillus sections Usti and Cavernicolus.</title>
        <authorList>
            <consortium name="Lawrence Berkeley National Laboratory"/>
            <person name="Nybo J.L."/>
            <person name="Vesth T.C."/>
            <person name="Theobald S."/>
            <person name="Frisvad J.C."/>
            <person name="Larsen T.O."/>
            <person name="Kjaerboelling I."/>
            <person name="Rothschild-Mancinelli K."/>
            <person name="Lyhne E.K."/>
            <person name="Kogle M.E."/>
            <person name="Barry K."/>
            <person name="Clum A."/>
            <person name="Na H."/>
            <person name="Ledsgaard L."/>
            <person name="Lin J."/>
            <person name="Lipzen A."/>
            <person name="Kuo A."/>
            <person name="Riley R."/>
            <person name="Mondo S."/>
            <person name="Labutti K."/>
            <person name="Haridas S."/>
            <person name="Pangalinan J."/>
            <person name="Salamov A.A."/>
            <person name="Simmons B.A."/>
            <person name="Magnuson J.K."/>
            <person name="Chen J."/>
            <person name="Drula E."/>
            <person name="Henrissat B."/>
            <person name="Wiebenga A."/>
            <person name="Lubbers R.J."/>
            <person name="Gomes A.C."/>
            <person name="Makela M.R."/>
            <person name="Stajich J."/>
            <person name="Grigoriev I.V."/>
            <person name="Mortensen U.H."/>
            <person name="De Vries R.P."/>
            <person name="Baker S.E."/>
            <person name="Andersen M.R."/>
        </authorList>
    </citation>
    <scope>NUCLEOTIDE SEQUENCE [LARGE SCALE GENOMIC DNA]</scope>
    <source>
        <strain evidence="1 2">CBS 209.92</strain>
    </source>
</reference>
<protein>
    <submittedName>
        <fullName evidence="1">Uncharacterized protein</fullName>
    </submittedName>
</protein>
<dbReference type="EMBL" id="JBFTWV010000017">
    <property type="protein sequence ID" value="KAL2797689.1"/>
    <property type="molecule type" value="Genomic_DNA"/>
</dbReference>
<sequence>MASLFWGVCSADSRPPVMGQTEHPPIRVFSGVKSGFLGLSRSYELQPGPSSNLRMDFPVLPKRPPKLTFYQPPIKLRPEGYNLFTGSYGRPCYSFRLSDGGHLITMSKDALHLRPANQQKQPLLGHPGDLRRRYKCFPRQSHSKDTVSGDFSL</sequence>
<name>A0ABR4GF57_9EURO</name>
<accession>A0ABR4GF57</accession>
<keyword evidence="2" id="KW-1185">Reference proteome</keyword>
<gene>
    <name evidence="1" type="ORF">BJX66DRAFT_79099</name>
</gene>
<comment type="caution">
    <text evidence="1">The sequence shown here is derived from an EMBL/GenBank/DDBJ whole genome shotgun (WGS) entry which is preliminary data.</text>
</comment>
<dbReference type="Proteomes" id="UP001610563">
    <property type="component" value="Unassembled WGS sequence"/>
</dbReference>
<evidence type="ECO:0000313" key="2">
    <source>
        <dbReference type="Proteomes" id="UP001610563"/>
    </source>
</evidence>
<evidence type="ECO:0000313" key="1">
    <source>
        <dbReference type="EMBL" id="KAL2797689.1"/>
    </source>
</evidence>